<dbReference type="GO" id="GO:0002161">
    <property type="term" value="F:aminoacyl-tRNA deacylase activity"/>
    <property type="evidence" value="ECO:0007669"/>
    <property type="project" value="InterPro"/>
</dbReference>
<dbReference type="Gene3D" id="1.10.730.20">
    <property type="match status" value="1"/>
</dbReference>
<dbReference type="GO" id="GO:0032543">
    <property type="term" value="P:mitochondrial translation"/>
    <property type="evidence" value="ECO:0007669"/>
    <property type="project" value="TreeGrafter"/>
</dbReference>
<name>A0A8T0E6K9_ARGBR</name>
<gene>
    <name evidence="7" type="ORF">HNY73_022884</name>
</gene>
<dbReference type="SUPFAM" id="SSF50677">
    <property type="entry name" value="ValRS/IleRS/LeuRS editing domain"/>
    <property type="match status" value="1"/>
</dbReference>
<dbReference type="AlphaFoldDB" id="A0A8T0E6K9"/>
<dbReference type="InterPro" id="IPR050081">
    <property type="entry name" value="Ile-tRNA_ligase"/>
</dbReference>
<protein>
    <submittedName>
        <fullName evidence="7">Isoleucine--tRNA ligase like protein</fullName>
    </submittedName>
</protein>
<dbReference type="Gene3D" id="3.90.740.10">
    <property type="entry name" value="Valyl/Leucyl/Isoleucyl-tRNA synthetase, editing domain"/>
    <property type="match status" value="1"/>
</dbReference>
<evidence type="ECO:0000256" key="2">
    <source>
        <dbReference type="ARBA" id="ARBA00022741"/>
    </source>
</evidence>
<reference evidence="7" key="2">
    <citation type="submission" date="2020-06" db="EMBL/GenBank/DDBJ databases">
        <authorList>
            <person name="Sheffer M."/>
        </authorList>
    </citation>
    <scope>NUCLEOTIDE SEQUENCE</scope>
</reference>
<dbReference type="GO" id="GO:0005524">
    <property type="term" value="F:ATP binding"/>
    <property type="evidence" value="ECO:0007669"/>
    <property type="project" value="UniProtKB-KW"/>
</dbReference>
<evidence type="ECO:0000256" key="5">
    <source>
        <dbReference type="ARBA" id="ARBA00023146"/>
    </source>
</evidence>
<dbReference type="PANTHER" id="PTHR42765">
    <property type="entry name" value="SOLEUCYL-TRNA SYNTHETASE"/>
    <property type="match status" value="1"/>
</dbReference>
<proteinExistence type="predicted"/>
<keyword evidence="5" id="KW-0030">Aminoacyl-tRNA synthetase</keyword>
<accession>A0A8T0E6K9</accession>
<dbReference type="EMBL" id="JABXBU010002231">
    <property type="protein sequence ID" value="KAF8764844.1"/>
    <property type="molecule type" value="Genomic_DNA"/>
</dbReference>
<organism evidence="7 8">
    <name type="scientific">Argiope bruennichi</name>
    <name type="common">Wasp spider</name>
    <name type="synonym">Aranea bruennichi</name>
    <dbReference type="NCBI Taxonomy" id="94029"/>
    <lineage>
        <taxon>Eukaryota</taxon>
        <taxon>Metazoa</taxon>
        <taxon>Ecdysozoa</taxon>
        <taxon>Arthropoda</taxon>
        <taxon>Chelicerata</taxon>
        <taxon>Arachnida</taxon>
        <taxon>Araneae</taxon>
        <taxon>Araneomorphae</taxon>
        <taxon>Entelegynae</taxon>
        <taxon>Araneoidea</taxon>
        <taxon>Araneidae</taxon>
        <taxon>Argiope</taxon>
    </lineage>
</organism>
<evidence type="ECO:0000259" key="6">
    <source>
        <dbReference type="Pfam" id="PF08264"/>
    </source>
</evidence>
<feature type="domain" description="Methionyl/Valyl/Leucyl/Isoleucyl-tRNA synthetase anticodon-binding" evidence="6">
    <location>
        <begin position="155"/>
        <end position="244"/>
    </location>
</feature>
<sequence length="300" mass="34190">MIFQDHKPVFWSPDNSPSLFVKFSVKKCPDVIKTHISSLLNEVAYSHPISKDRECPFLPSNHVTMDKGTGLVHTAPNHGLDDYIVMKKHQIPLDLELPLEEYQKGSDIMDIWFDSGISWKCVLPENRQPPYGIDVLRWWVASHACQSENIPVKMEILDDCAQSLNKVLKQYSLIQYKGVSKDVLNFVTNEVSSFYCHLVKDRLYCDAPNSKDRLDCQAVLYFILNTLLQSVGPICPHLAEEVFLFSPYRKSDKEMFAVTLAKTKLEKCPRCRLFASSSKDSLCPRCSHVLNVSVSQKSCV</sequence>
<keyword evidence="8" id="KW-1185">Reference proteome</keyword>
<keyword evidence="3" id="KW-0067">ATP-binding</keyword>
<evidence type="ECO:0000313" key="8">
    <source>
        <dbReference type="Proteomes" id="UP000807504"/>
    </source>
</evidence>
<evidence type="ECO:0000256" key="1">
    <source>
        <dbReference type="ARBA" id="ARBA00022598"/>
    </source>
</evidence>
<dbReference type="SUPFAM" id="SSF47323">
    <property type="entry name" value="Anticodon-binding domain of a subclass of class I aminoacyl-tRNA synthetases"/>
    <property type="match status" value="1"/>
</dbReference>
<dbReference type="PANTHER" id="PTHR42765:SF1">
    <property type="entry name" value="ISOLEUCINE--TRNA LIGASE, MITOCHONDRIAL"/>
    <property type="match status" value="1"/>
</dbReference>
<keyword evidence="4" id="KW-0648">Protein biosynthesis</keyword>
<dbReference type="GO" id="GO:0006428">
    <property type="term" value="P:isoleucyl-tRNA aminoacylation"/>
    <property type="evidence" value="ECO:0007669"/>
    <property type="project" value="TreeGrafter"/>
</dbReference>
<evidence type="ECO:0000256" key="3">
    <source>
        <dbReference type="ARBA" id="ARBA00022840"/>
    </source>
</evidence>
<evidence type="ECO:0000256" key="4">
    <source>
        <dbReference type="ARBA" id="ARBA00022917"/>
    </source>
</evidence>
<dbReference type="InterPro" id="IPR009080">
    <property type="entry name" value="tRNAsynth_Ia_anticodon-bd"/>
</dbReference>
<dbReference type="Pfam" id="PF08264">
    <property type="entry name" value="Anticodon_1"/>
    <property type="match status" value="1"/>
</dbReference>
<keyword evidence="1 7" id="KW-0436">Ligase</keyword>
<reference evidence="7" key="1">
    <citation type="journal article" date="2020" name="bioRxiv">
        <title>Chromosome-level reference genome of the European wasp spider Argiope bruennichi: a resource for studies on range expansion and evolutionary adaptation.</title>
        <authorList>
            <person name="Sheffer M.M."/>
            <person name="Hoppe A."/>
            <person name="Krehenwinkel H."/>
            <person name="Uhl G."/>
            <person name="Kuss A.W."/>
            <person name="Jensen L."/>
            <person name="Jensen C."/>
            <person name="Gillespie R.G."/>
            <person name="Hoff K.J."/>
            <person name="Prost S."/>
        </authorList>
    </citation>
    <scope>NUCLEOTIDE SEQUENCE</scope>
</reference>
<dbReference type="Proteomes" id="UP000807504">
    <property type="component" value="Unassembled WGS sequence"/>
</dbReference>
<dbReference type="GO" id="GO:0004822">
    <property type="term" value="F:isoleucine-tRNA ligase activity"/>
    <property type="evidence" value="ECO:0007669"/>
    <property type="project" value="TreeGrafter"/>
</dbReference>
<evidence type="ECO:0000313" key="7">
    <source>
        <dbReference type="EMBL" id="KAF8764844.1"/>
    </source>
</evidence>
<dbReference type="GO" id="GO:0005739">
    <property type="term" value="C:mitochondrion"/>
    <property type="evidence" value="ECO:0007669"/>
    <property type="project" value="TreeGrafter"/>
</dbReference>
<dbReference type="InterPro" id="IPR013155">
    <property type="entry name" value="M/V/L/I-tRNA-synth_anticd-bd"/>
</dbReference>
<comment type="caution">
    <text evidence="7">The sequence shown here is derived from an EMBL/GenBank/DDBJ whole genome shotgun (WGS) entry which is preliminary data.</text>
</comment>
<dbReference type="InterPro" id="IPR009008">
    <property type="entry name" value="Val/Leu/Ile-tRNA-synth_edit"/>
</dbReference>
<keyword evidence="2" id="KW-0547">Nucleotide-binding</keyword>